<gene>
    <name evidence="1" type="ORF">H4683_001273</name>
</gene>
<evidence type="ECO:0008006" key="3">
    <source>
        <dbReference type="Google" id="ProtNLM"/>
    </source>
</evidence>
<evidence type="ECO:0000313" key="1">
    <source>
        <dbReference type="EMBL" id="MBE1554198.1"/>
    </source>
</evidence>
<sequence>MIIKNDEDIIALIGEDKWMMDLLKCAKSLGLPDWWICAGFVRSKVWDVLHGFDERTAIPDIDVIYYDSSNIDEAAEKELEEVLNSQYPTIPWSVKNQVRMHIANNIPPYSSSVDAISKFPETATALGVKLDERNNVILAAPHGIQDVVNFKVKPTPCFKESSERYRIFEERVRKKNWQAIWSKVEVKGLEVVKNEWSSTNLLG</sequence>
<dbReference type="EMBL" id="JADBEL010000005">
    <property type="protein sequence ID" value="MBE1554198.1"/>
    <property type="molecule type" value="Genomic_DNA"/>
</dbReference>
<dbReference type="AlphaFoldDB" id="A0A927MGI0"/>
<proteinExistence type="predicted"/>
<keyword evidence="2" id="KW-1185">Reference proteome</keyword>
<dbReference type="Pfam" id="PF06042">
    <property type="entry name" value="NTP_transf_6"/>
    <property type="match status" value="1"/>
</dbReference>
<protein>
    <recommendedName>
        <fullName evidence="3">Nucleotidyltransferase family protein</fullName>
    </recommendedName>
</protein>
<accession>A0A927MGI0</accession>
<organism evidence="1 2">
    <name type="scientific">Sporosarcina limicola</name>
    <dbReference type="NCBI Taxonomy" id="34101"/>
    <lineage>
        <taxon>Bacteria</taxon>
        <taxon>Bacillati</taxon>
        <taxon>Bacillota</taxon>
        <taxon>Bacilli</taxon>
        <taxon>Bacillales</taxon>
        <taxon>Caryophanaceae</taxon>
        <taxon>Sporosarcina</taxon>
    </lineage>
</organism>
<dbReference type="PANTHER" id="PTHR39166:SF1">
    <property type="entry name" value="BLL1166 PROTEIN"/>
    <property type="match status" value="1"/>
</dbReference>
<reference evidence="1" key="1">
    <citation type="submission" date="2020-10" db="EMBL/GenBank/DDBJ databases">
        <title>Genomic Encyclopedia of Type Strains, Phase IV (KMG-IV): sequencing the most valuable type-strain genomes for metagenomic binning, comparative biology and taxonomic classification.</title>
        <authorList>
            <person name="Goeker M."/>
        </authorList>
    </citation>
    <scope>NUCLEOTIDE SEQUENCE</scope>
    <source>
        <strain evidence="1">DSM 13886</strain>
    </source>
</reference>
<evidence type="ECO:0000313" key="2">
    <source>
        <dbReference type="Proteomes" id="UP000658225"/>
    </source>
</evidence>
<dbReference type="PANTHER" id="PTHR39166">
    <property type="entry name" value="BLL1166 PROTEIN"/>
    <property type="match status" value="1"/>
</dbReference>
<dbReference type="Proteomes" id="UP000658225">
    <property type="component" value="Unassembled WGS sequence"/>
</dbReference>
<dbReference type="RefSeq" id="WP_192597998.1">
    <property type="nucleotide sequence ID" value="NZ_JADBEL010000005.1"/>
</dbReference>
<name>A0A927MGI0_9BACL</name>
<dbReference type="InterPro" id="IPR009267">
    <property type="entry name" value="NTP_transf_6"/>
</dbReference>
<comment type="caution">
    <text evidence="1">The sequence shown here is derived from an EMBL/GenBank/DDBJ whole genome shotgun (WGS) entry which is preliminary data.</text>
</comment>